<dbReference type="GeneID" id="11511291"/>
<dbReference type="OrthoDB" id="14384at2759"/>
<dbReference type="GO" id="GO:0030151">
    <property type="term" value="F:molybdenum ion binding"/>
    <property type="evidence" value="ECO:0007669"/>
    <property type="project" value="InterPro"/>
</dbReference>
<dbReference type="GO" id="GO:0003824">
    <property type="term" value="F:catalytic activity"/>
    <property type="evidence" value="ECO:0007669"/>
    <property type="project" value="InterPro"/>
</dbReference>
<dbReference type="PANTHER" id="PTHR36930">
    <property type="entry name" value="METAL-SULFUR CLUSTER BIOSYNTHESIS PROTEINS YUAD-RELATED"/>
    <property type="match status" value="1"/>
</dbReference>
<dbReference type="eggNOG" id="ENOG502SNI2">
    <property type="taxonomic scope" value="Eukaryota"/>
</dbReference>
<dbReference type="InterPro" id="IPR052716">
    <property type="entry name" value="MOSC_domain"/>
</dbReference>
<organism evidence="3 4">
    <name type="scientific">Thermothelomyces thermophilus (strain ATCC 42464 / BCRC 31852 / DSM 1799)</name>
    <name type="common">Sporotrichum thermophile</name>
    <dbReference type="NCBI Taxonomy" id="573729"/>
    <lineage>
        <taxon>Eukaryota</taxon>
        <taxon>Fungi</taxon>
        <taxon>Dikarya</taxon>
        <taxon>Ascomycota</taxon>
        <taxon>Pezizomycotina</taxon>
        <taxon>Sordariomycetes</taxon>
        <taxon>Sordariomycetidae</taxon>
        <taxon>Sordariales</taxon>
        <taxon>Chaetomiaceae</taxon>
        <taxon>Thermothelomyces</taxon>
    </lineage>
</organism>
<dbReference type="HOGENOM" id="CLU_092690_0_0_1"/>
<evidence type="ECO:0000259" key="2">
    <source>
        <dbReference type="PROSITE" id="PS51340"/>
    </source>
</evidence>
<keyword evidence="4" id="KW-1185">Reference proteome</keyword>
<name>G2QI97_THET4</name>
<reference evidence="3 4" key="1">
    <citation type="journal article" date="2011" name="Nat. Biotechnol.">
        <title>Comparative genomic analysis of the thermophilic biomass-degrading fungi Myceliophthora thermophila and Thielavia terrestris.</title>
        <authorList>
            <person name="Berka R.M."/>
            <person name="Grigoriev I.V."/>
            <person name="Otillar R."/>
            <person name="Salamov A."/>
            <person name="Grimwood J."/>
            <person name="Reid I."/>
            <person name="Ishmael N."/>
            <person name="John T."/>
            <person name="Darmond C."/>
            <person name="Moisan M.-C."/>
            <person name="Henrissat B."/>
            <person name="Coutinho P.M."/>
            <person name="Lombard V."/>
            <person name="Natvig D.O."/>
            <person name="Lindquist E."/>
            <person name="Schmutz J."/>
            <person name="Lucas S."/>
            <person name="Harris P."/>
            <person name="Powlowski J."/>
            <person name="Bellemare A."/>
            <person name="Taylor D."/>
            <person name="Butler G."/>
            <person name="de Vries R.P."/>
            <person name="Allijn I.E."/>
            <person name="van den Brink J."/>
            <person name="Ushinsky S."/>
            <person name="Storms R."/>
            <person name="Powell A.J."/>
            <person name="Paulsen I.T."/>
            <person name="Elbourne L.D.H."/>
            <person name="Baker S.E."/>
            <person name="Magnuson J."/>
            <person name="LaBoissiere S."/>
            <person name="Clutterbuck A.J."/>
            <person name="Martinez D."/>
            <person name="Wogulis M."/>
            <person name="de Leon A.L."/>
            <person name="Rey M.W."/>
            <person name="Tsang A."/>
        </authorList>
    </citation>
    <scope>NUCLEOTIDE SEQUENCE [LARGE SCALE GENOMIC DNA]</scope>
    <source>
        <strain evidence="4">ATCC 42464 / BCRC 31852 / DSM 1799</strain>
    </source>
</reference>
<dbReference type="GO" id="GO:0030170">
    <property type="term" value="F:pyridoxal phosphate binding"/>
    <property type="evidence" value="ECO:0007669"/>
    <property type="project" value="InterPro"/>
</dbReference>
<dbReference type="InterPro" id="IPR011037">
    <property type="entry name" value="Pyrv_Knase-like_insert_dom_sf"/>
</dbReference>
<dbReference type="SUPFAM" id="SSF50800">
    <property type="entry name" value="PK beta-barrel domain-like"/>
    <property type="match status" value="1"/>
</dbReference>
<dbReference type="AlphaFoldDB" id="G2QI97"/>
<accession>G2QI97</accession>
<dbReference type="InterPro" id="IPR005302">
    <property type="entry name" value="MoCF_Sase_C"/>
</dbReference>
<evidence type="ECO:0000313" key="4">
    <source>
        <dbReference type="Proteomes" id="UP000007322"/>
    </source>
</evidence>
<proteinExistence type="predicted"/>
<feature type="domain" description="MOSC" evidence="2">
    <location>
        <begin position="17"/>
        <end position="186"/>
    </location>
</feature>
<dbReference type="EMBL" id="CP003006">
    <property type="protein sequence ID" value="AEO60286.1"/>
    <property type="molecule type" value="Genomic_DNA"/>
</dbReference>
<dbReference type="Proteomes" id="UP000007322">
    <property type="component" value="Chromosome 5"/>
</dbReference>
<dbReference type="PROSITE" id="PS51340">
    <property type="entry name" value="MOSC"/>
    <property type="match status" value="1"/>
</dbReference>
<dbReference type="STRING" id="573729.G2QI97"/>
<dbReference type="KEGG" id="mtm:MYCTH_54141"/>
<dbReference type="VEuPathDB" id="FungiDB:MYCTH_54141"/>
<feature type="region of interest" description="Disordered" evidence="1">
    <location>
        <begin position="99"/>
        <end position="122"/>
    </location>
</feature>
<dbReference type="Gene3D" id="2.40.33.20">
    <property type="entry name" value="PK beta-barrel domain-like"/>
    <property type="match status" value="1"/>
</dbReference>
<dbReference type="PANTHER" id="PTHR36930:SF1">
    <property type="entry name" value="MOSC DOMAIN-CONTAINING PROTEIN"/>
    <property type="match status" value="1"/>
</dbReference>
<sequence length="199" mass="21597">MSVYALARSPTHEFSKTPVQELTLLTGLGIEGDCHLGVTVQHRSRLHINPPPPNLRQVHLIPKEILDERSVKPGEIGENVTTVGIDLLALGRGTRLHFLPPLPATTTAPSPSPSEEEGSSGGRDHAVVVLQGVRNPCPQIDRFRAGLKEMFVVRDEERRIVRRLAGVMGTVERGGVITVGMRIVVEEPDGGVFEELGCV</sequence>
<protein>
    <recommendedName>
        <fullName evidence="2">MOSC domain-containing protein</fullName>
    </recommendedName>
</protein>
<evidence type="ECO:0000313" key="3">
    <source>
        <dbReference type="EMBL" id="AEO60286.1"/>
    </source>
</evidence>
<evidence type="ECO:0000256" key="1">
    <source>
        <dbReference type="SAM" id="MobiDB-lite"/>
    </source>
</evidence>
<dbReference type="RefSeq" id="XP_003665531.1">
    <property type="nucleotide sequence ID" value="XM_003665483.1"/>
</dbReference>
<dbReference type="OMA" id="RQVHLMP"/>
<dbReference type="InParanoid" id="G2QI97"/>
<gene>
    <name evidence="3" type="ORF">MYCTH_54141</name>
</gene>